<dbReference type="AlphaFoldDB" id="A0A0C3NBJ3"/>
<proteinExistence type="inferred from homology"/>
<comment type="similarity">
    <text evidence="5">Belongs to the class VI-like SAM-binding methyltransferase superfamily. Isoprenylcysteine carboxyl methyltransferase family.</text>
</comment>
<feature type="transmembrane region" description="Helical" evidence="5">
    <location>
        <begin position="188"/>
        <end position="210"/>
    </location>
</feature>
<gene>
    <name evidence="6" type="ORF">PHLGIDRAFT_123011</name>
</gene>
<dbReference type="PANTHER" id="PTHR12714">
    <property type="entry name" value="PROTEIN-S ISOPRENYLCYSTEINE O-METHYLTRANSFERASE"/>
    <property type="match status" value="1"/>
</dbReference>
<keyword evidence="7" id="KW-1185">Reference proteome</keyword>
<dbReference type="PANTHER" id="PTHR12714:SF9">
    <property type="entry name" value="PROTEIN-S-ISOPRENYLCYSTEINE O-METHYLTRANSFERASE"/>
    <property type="match status" value="1"/>
</dbReference>
<keyword evidence="4 5" id="KW-0472">Membrane</keyword>
<keyword evidence="3 5" id="KW-1133">Transmembrane helix</keyword>
<name>A0A0C3NBJ3_PHLG1</name>
<evidence type="ECO:0000256" key="1">
    <source>
        <dbReference type="ARBA" id="ARBA00004141"/>
    </source>
</evidence>
<dbReference type="EC" id="2.1.1.100" evidence="5"/>
<dbReference type="Pfam" id="PF04140">
    <property type="entry name" value="ICMT"/>
    <property type="match status" value="1"/>
</dbReference>
<sequence>MIWLPLLDVASSSALRISILLPSTALAVIAHIPPTQAPTKEERAKYAAAKDFFTSKWVRSLFIGVCRTLYWGNLLCETALAVAPYVPSAVRESIPALPATQHLRITPWWLAGCALMACGGAVRLLCFRHLGRFFTFELSIQKGHALVTNGPYAVVRHPSYTGSMLVGAGTVLCHFGPGSWYAECVGWGSVYSGMFMAAWAGWCVVVPALLTRRTSTEDATLRSEFGSEWDSYAKRTPYKLVPYIF</sequence>
<keyword evidence="2 5" id="KW-0812">Transmembrane</keyword>
<comment type="subcellular location">
    <subcellularLocation>
        <location evidence="5">Endoplasmic reticulum membrane</location>
        <topology evidence="5">Multi-pass membrane protein</topology>
    </subcellularLocation>
    <subcellularLocation>
        <location evidence="1">Membrane</location>
        <topology evidence="1">Multi-pass membrane protein</topology>
    </subcellularLocation>
</comment>
<dbReference type="GO" id="GO:0032259">
    <property type="term" value="P:methylation"/>
    <property type="evidence" value="ECO:0007669"/>
    <property type="project" value="UniProtKB-KW"/>
</dbReference>
<reference evidence="6 7" key="1">
    <citation type="journal article" date="2014" name="PLoS Genet.">
        <title>Analysis of the Phlebiopsis gigantea genome, transcriptome and secretome provides insight into its pioneer colonization strategies of wood.</title>
        <authorList>
            <person name="Hori C."/>
            <person name="Ishida T."/>
            <person name="Igarashi K."/>
            <person name="Samejima M."/>
            <person name="Suzuki H."/>
            <person name="Master E."/>
            <person name="Ferreira P."/>
            <person name="Ruiz-Duenas F.J."/>
            <person name="Held B."/>
            <person name="Canessa P."/>
            <person name="Larrondo L.F."/>
            <person name="Schmoll M."/>
            <person name="Druzhinina I.S."/>
            <person name="Kubicek C.P."/>
            <person name="Gaskell J.A."/>
            <person name="Kersten P."/>
            <person name="St John F."/>
            <person name="Glasner J."/>
            <person name="Sabat G."/>
            <person name="Splinter BonDurant S."/>
            <person name="Syed K."/>
            <person name="Yadav J."/>
            <person name="Mgbeahuruike A.C."/>
            <person name="Kovalchuk A."/>
            <person name="Asiegbu F.O."/>
            <person name="Lackner G."/>
            <person name="Hoffmeister D."/>
            <person name="Rencoret J."/>
            <person name="Gutierrez A."/>
            <person name="Sun H."/>
            <person name="Lindquist E."/>
            <person name="Barry K."/>
            <person name="Riley R."/>
            <person name="Grigoriev I.V."/>
            <person name="Henrissat B."/>
            <person name="Kues U."/>
            <person name="Berka R.M."/>
            <person name="Martinez A.T."/>
            <person name="Covert S.F."/>
            <person name="Blanchette R.A."/>
            <person name="Cullen D."/>
        </authorList>
    </citation>
    <scope>NUCLEOTIDE SEQUENCE [LARGE SCALE GENOMIC DNA]</scope>
    <source>
        <strain evidence="6 7">11061_1 CR5-6</strain>
    </source>
</reference>
<accession>A0A0C3NBJ3</accession>
<dbReference type="GO" id="GO:0005789">
    <property type="term" value="C:endoplasmic reticulum membrane"/>
    <property type="evidence" value="ECO:0007669"/>
    <property type="project" value="UniProtKB-SubCell"/>
</dbReference>
<organism evidence="6 7">
    <name type="scientific">Phlebiopsis gigantea (strain 11061_1 CR5-6)</name>
    <name type="common">White-rot fungus</name>
    <name type="synonym">Peniophora gigantea</name>
    <dbReference type="NCBI Taxonomy" id="745531"/>
    <lineage>
        <taxon>Eukaryota</taxon>
        <taxon>Fungi</taxon>
        <taxon>Dikarya</taxon>
        <taxon>Basidiomycota</taxon>
        <taxon>Agaricomycotina</taxon>
        <taxon>Agaricomycetes</taxon>
        <taxon>Polyporales</taxon>
        <taxon>Phanerochaetaceae</taxon>
        <taxon>Phlebiopsis</taxon>
    </lineage>
</organism>
<keyword evidence="5" id="KW-0949">S-adenosyl-L-methionine</keyword>
<keyword evidence="5" id="KW-0489">Methyltransferase</keyword>
<evidence type="ECO:0000256" key="4">
    <source>
        <dbReference type="ARBA" id="ARBA00023136"/>
    </source>
</evidence>
<evidence type="ECO:0000256" key="5">
    <source>
        <dbReference type="RuleBase" id="RU362022"/>
    </source>
</evidence>
<feature type="transmembrane region" description="Helical" evidence="5">
    <location>
        <begin position="164"/>
        <end position="182"/>
    </location>
</feature>
<evidence type="ECO:0000313" key="6">
    <source>
        <dbReference type="EMBL" id="KIP01824.1"/>
    </source>
</evidence>
<comment type="caution">
    <text evidence="5">Lacks conserved residue(s) required for the propagation of feature annotation.</text>
</comment>
<comment type="catalytic activity">
    <reaction evidence="5">
        <text>[protein]-C-terminal S-[(2E,6E)-farnesyl]-L-cysteine + S-adenosyl-L-methionine = [protein]-C-terminal S-[(2E,6E)-farnesyl]-L-cysteine methyl ester + S-adenosyl-L-homocysteine</text>
        <dbReference type="Rhea" id="RHEA:21672"/>
        <dbReference type="Rhea" id="RHEA-COMP:12125"/>
        <dbReference type="Rhea" id="RHEA-COMP:12126"/>
        <dbReference type="ChEBI" id="CHEBI:57856"/>
        <dbReference type="ChEBI" id="CHEBI:59789"/>
        <dbReference type="ChEBI" id="CHEBI:90510"/>
        <dbReference type="ChEBI" id="CHEBI:90511"/>
        <dbReference type="EC" id="2.1.1.100"/>
    </reaction>
</comment>
<dbReference type="OrthoDB" id="422086at2759"/>
<protein>
    <recommendedName>
        <fullName evidence="5">Protein-S-isoprenylcysteine O-methyltransferase</fullName>
        <ecNumber evidence="5">2.1.1.100</ecNumber>
    </recommendedName>
</protein>
<dbReference type="STRING" id="745531.A0A0C3NBJ3"/>
<evidence type="ECO:0000256" key="3">
    <source>
        <dbReference type="ARBA" id="ARBA00022989"/>
    </source>
</evidence>
<dbReference type="Gene3D" id="1.20.120.1630">
    <property type="match status" value="1"/>
</dbReference>
<evidence type="ECO:0000313" key="7">
    <source>
        <dbReference type="Proteomes" id="UP000053257"/>
    </source>
</evidence>
<dbReference type="EMBL" id="KN840732">
    <property type="protein sequence ID" value="KIP01824.1"/>
    <property type="molecule type" value="Genomic_DNA"/>
</dbReference>
<keyword evidence="5" id="KW-0256">Endoplasmic reticulum</keyword>
<dbReference type="InterPro" id="IPR007269">
    <property type="entry name" value="ICMT_MeTrfase"/>
</dbReference>
<dbReference type="HOGENOM" id="CLU_065200_6_0_1"/>
<evidence type="ECO:0000256" key="2">
    <source>
        <dbReference type="ARBA" id="ARBA00022692"/>
    </source>
</evidence>
<keyword evidence="5" id="KW-0808">Transferase</keyword>
<dbReference type="Proteomes" id="UP000053257">
    <property type="component" value="Unassembled WGS sequence"/>
</dbReference>
<dbReference type="GO" id="GO:0004671">
    <property type="term" value="F:protein C-terminal S-isoprenylcysteine carboxyl O-methyltransferase activity"/>
    <property type="evidence" value="ECO:0007669"/>
    <property type="project" value="UniProtKB-EC"/>
</dbReference>
<feature type="transmembrane region" description="Helical" evidence="5">
    <location>
        <begin position="108"/>
        <end position="126"/>
    </location>
</feature>